<keyword evidence="5 8" id="KW-0418">Kinase</keyword>
<evidence type="ECO:0000256" key="3">
    <source>
        <dbReference type="ARBA" id="ARBA00022727"/>
    </source>
</evidence>
<dbReference type="PROSITE" id="PS01331">
    <property type="entry name" value="THYMIDYLATE_KINASE"/>
    <property type="match status" value="1"/>
</dbReference>
<name>A0ABS1QYU2_9SPHI</name>
<comment type="similarity">
    <text evidence="1 8">Belongs to the thymidylate kinase family.</text>
</comment>
<dbReference type="Proteomes" id="UP000625283">
    <property type="component" value="Unassembled WGS sequence"/>
</dbReference>
<feature type="domain" description="Thymidylate kinase-like" evidence="9">
    <location>
        <begin position="8"/>
        <end position="201"/>
    </location>
</feature>
<dbReference type="PANTHER" id="PTHR10344">
    <property type="entry name" value="THYMIDYLATE KINASE"/>
    <property type="match status" value="1"/>
</dbReference>
<dbReference type="Pfam" id="PF02223">
    <property type="entry name" value="Thymidylate_kin"/>
    <property type="match status" value="1"/>
</dbReference>
<accession>A0ABS1QYU2</accession>
<protein>
    <recommendedName>
        <fullName evidence="8">Thymidylate kinase</fullName>
        <ecNumber evidence="8">2.7.4.9</ecNumber>
    </recommendedName>
    <alternativeName>
        <fullName evidence="8">dTMP kinase</fullName>
    </alternativeName>
</protein>
<evidence type="ECO:0000313" key="10">
    <source>
        <dbReference type="EMBL" id="MBL1407608.1"/>
    </source>
</evidence>
<dbReference type="InterPro" id="IPR018095">
    <property type="entry name" value="Thymidylate_kin_CS"/>
</dbReference>
<evidence type="ECO:0000256" key="2">
    <source>
        <dbReference type="ARBA" id="ARBA00022679"/>
    </source>
</evidence>
<dbReference type="RefSeq" id="WP_202101397.1">
    <property type="nucleotide sequence ID" value="NZ_JAERTY010000001.1"/>
</dbReference>
<evidence type="ECO:0000256" key="4">
    <source>
        <dbReference type="ARBA" id="ARBA00022741"/>
    </source>
</evidence>
<dbReference type="InterPro" id="IPR027417">
    <property type="entry name" value="P-loop_NTPase"/>
</dbReference>
<dbReference type="SUPFAM" id="SSF52540">
    <property type="entry name" value="P-loop containing nucleoside triphosphate hydrolases"/>
    <property type="match status" value="1"/>
</dbReference>
<organism evidence="10 11">
    <name type="scientific">Sphingobacterium faecale</name>
    <dbReference type="NCBI Taxonomy" id="2803775"/>
    <lineage>
        <taxon>Bacteria</taxon>
        <taxon>Pseudomonadati</taxon>
        <taxon>Bacteroidota</taxon>
        <taxon>Sphingobacteriia</taxon>
        <taxon>Sphingobacteriales</taxon>
        <taxon>Sphingobacteriaceae</taxon>
        <taxon>Sphingobacterium</taxon>
    </lineage>
</organism>
<dbReference type="EC" id="2.7.4.9" evidence="8"/>
<dbReference type="Gene3D" id="3.40.50.300">
    <property type="entry name" value="P-loop containing nucleotide triphosphate hydrolases"/>
    <property type="match status" value="1"/>
</dbReference>
<evidence type="ECO:0000256" key="7">
    <source>
        <dbReference type="ARBA" id="ARBA00048743"/>
    </source>
</evidence>
<keyword evidence="4 8" id="KW-0547">Nucleotide-binding</keyword>
<evidence type="ECO:0000256" key="5">
    <source>
        <dbReference type="ARBA" id="ARBA00022777"/>
    </source>
</evidence>
<evidence type="ECO:0000256" key="8">
    <source>
        <dbReference type="HAMAP-Rule" id="MF_00165"/>
    </source>
</evidence>
<keyword evidence="3 8" id="KW-0545">Nucleotide biosynthesis</keyword>
<reference evidence="10 11" key="1">
    <citation type="submission" date="2021-01" db="EMBL/GenBank/DDBJ databases">
        <title>C459-1 draft genome sequence.</title>
        <authorList>
            <person name="Zhang X.-F."/>
        </authorList>
    </citation>
    <scope>NUCLEOTIDE SEQUENCE [LARGE SCALE GENOMIC DNA]</scope>
    <source>
        <strain evidence="11">C459-1</strain>
    </source>
</reference>
<proteinExistence type="inferred from homology"/>
<keyword evidence="11" id="KW-1185">Reference proteome</keyword>
<comment type="function">
    <text evidence="8">Phosphorylation of dTMP to form dTDP in both de novo and salvage pathways of dTTP synthesis.</text>
</comment>
<dbReference type="HAMAP" id="MF_00165">
    <property type="entry name" value="Thymidylate_kinase"/>
    <property type="match status" value="1"/>
</dbReference>
<comment type="caution">
    <text evidence="10">The sequence shown here is derived from an EMBL/GenBank/DDBJ whole genome shotgun (WGS) entry which is preliminary data.</text>
</comment>
<dbReference type="InterPro" id="IPR039430">
    <property type="entry name" value="Thymidylate_kin-like_dom"/>
</dbReference>
<dbReference type="PANTHER" id="PTHR10344:SF4">
    <property type="entry name" value="UMP-CMP KINASE 2, MITOCHONDRIAL"/>
    <property type="match status" value="1"/>
</dbReference>
<evidence type="ECO:0000256" key="6">
    <source>
        <dbReference type="ARBA" id="ARBA00022840"/>
    </source>
</evidence>
<feature type="binding site" evidence="8">
    <location>
        <begin position="10"/>
        <end position="17"/>
    </location>
    <ligand>
        <name>ATP</name>
        <dbReference type="ChEBI" id="CHEBI:30616"/>
    </ligand>
</feature>
<gene>
    <name evidence="8 10" type="primary">tmk</name>
    <name evidence="10" type="ORF">JKG61_02460</name>
</gene>
<dbReference type="NCBIfam" id="TIGR00041">
    <property type="entry name" value="DTMP_kinase"/>
    <property type="match status" value="1"/>
</dbReference>
<sequence>MKGKIITIEGLDGSGKSTQIDLLIGRLNELDIKHKFIHFPMLNQGEYGKLIAEYLRGELGSLEHVHPKLVALLFAEDRNEHKALLNEWLSEGYLIIMDRYVNSNIAFQCAKTKETTDKRELKKWIIDFEFKHNQLPSPDLSLFLNVPFSHIENSLNSSRTGADRAYLNGKKDIHEDSLELQRNVYNEYLNLLDEQPNFHEIECFMGNSNWLSKNEIHEAIFKKIHHIDPTILHDKTLPK</sequence>
<dbReference type="EMBL" id="JAERTY010000001">
    <property type="protein sequence ID" value="MBL1407608.1"/>
    <property type="molecule type" value="Genomic_DNA"/>
</dbReference>
<dbReference type="GO" id="GO:0004798">
    <property type="term" value="F:dTMP kinase activity"/>
    <property type="evidence" value="ECO:0007669"/>
    <property type="project" value="UniProtKB-EC"/>
</dbReference>
<comment type="catalytic activity">
    <reaction evidence="7 8">
        <text>dTMP + ATP = dTDP + ADP</text>
        <dbReference type="Rhea" id="RHEA:13517"/>
        <dbReference type="ChEBI" id="CHEBI:30616"/>
        <dbReference type="ChEBI" id="CHEBI:58369"/>
        <dbReference type="ChEBI" id="CHEBI:63528"/>
        <dbReference type="ChEBI" id="CHEBI:456216"/>
        <dbReference type="EC" id="2.7.4.9"/>
    </reaction>
</comment>
<evidence type="ECO:0000256" key="1">
    <source>
        <dbReference type="ARBA" id="ARBA00009776"/>
    </source>
</evidence>
<dbReference type="CDD" id="cd01672">
    <property type="entry name" value="TMPK"/>
    <property type="match status" value="1"/>
</dbReference>
<keyword evidence="6 8" id="KW-0067">ATP-binding</keyword>
<evidence type="ECO:0000313" key="11">
    <source>
        <dbReference type="Proteomes" id="UP000625283"/>
    </source>
</evidence>
<dbReference type="InterPro" id="IPR018094">
    <property type="entry name" value="Thymidylate_kinase"/>
</dbReference>
<evidence type="ECO:0000259" key="9">
    <source>
        <dbReference type="Pfam" id="PF02223"/>
    </source>
</evidence>
<keyword evidence="2 8" id="KW-0808">Transferase</keyword>